<sequence>MTAEPAVLHLNDCAFVALNLVRAARRADLRWGYLPPDKVRPARTPGGGLDRVRYLPYVQRRARALHRADVVHVHYGTSVRLIRERFMPRRPYLLHLHGTDIREQADDPRYREEIARAVDGAEQVYYTNLDTAERALAARPDAQYMPAFVDVTGLPQWRPGGRRVVFASRWSPAKGAPVMLELAARLREVLPADVRLQGLDWGEAAGAAAAAGVELLPRTAHARYLELLAQADVVVGQANTVLGVSEHEAMALGVPLVVPSHVLTHPEGGPPPVLAGGVEESVEHVLESLRDPRGVSDGLGAAAWVRRHYTADPYVRPLQEVYRRVARSG</sequence>
<dbReference type="Proteomes" id="UP000313948">
    <property type="component" value="Chromosome"/>
</dbReference>
<name>A0ABX5VJ77_9MICO</name>
<dbReference type="EMBL" id="CP040899">
    <property type="protein sequence ID" value="QDB78462.1"/>
    <property type="molecule type" value="Genomic_DNA"/>
</dbReference>
<accession>A0ABX5VJ77</accession>
<proteinExistence type="predicted"/>
<dbReference type="RefSeq" id="WP_139073821.1">
    <property type="nucleotide sequence ID" value="NZ_CP040899.1"/>
</dbReference>
<organism evidence="1 2">
    <name type="scientific">Georgenia wutianyii</name>
    <dbReference type="NCBI Taxonomy" id="2585135"/>
    <lineage>
        <taxon>Bacteria</taxon>
        <taxon>Bacillati</taxon>
        <taxon>Actinomycetota</taxon>
        <taxon>Actinomycetes</taxon>
        <taxon>Micrococcales</taxon>
        <taxon>Bogoriellaceae</taxon>
        <taxon>Georgenia</taxon>
    </lineage>
</organism>
<gene>
    <name evidence="1" type="ORF">FE251_03025</name>
</gene>
<protein>
    <submittedName>
        <fullName evidence="1">Glycosyltransferase family 4 protein</fullName>
    </submittedName>
</protein>
<dbReference type="SUPFAM" id="SSF53756">
    <property type="entry name" value="UDP-Glycosyltransferase/glycogen phosphorylase"/>
    <property type="match status" value="1"/>
</dbReference>
<evidence type="ECO:0000313" key="2">
    <source>
        <dbReference type="Proteomes" id="UP000313948"/>
    </source>
</evidence>
<keyword evidence="2" id="KW-1185">Reference proteome</keyword>
<reference evidence="1 2" key="1">
    <citation type="submission" date="2019-05" db="EMBL/GenBank/DDBJ databases">
        <title>Georgenia *** sp. nov., and Georgenia *** sp. nov., isolated from the intestinal contents of plateau pika (Ochotona curzoniae) in the Qinghai-Tibet plateau of China.</title>
        <authorList>
            <person name="Tian Z."/>
        </authorList>
    </citation>
    <scope>NUCLEOTIDE SEQUENCE [LARGE SCALE GENOMIC DNA]</scope>
    <source>
        <strain evidence="1 2">Z294</strain>
    </source>
</reference>
<evidence type="ECO:0000313" key="1">
    <source>
        <dbReference type="EMBL" id="QDB78462.1"/>
    </source>
</evidence>
<dbReference type="Gene3D" id="3.40.50.2000">
    <property type="entry name" value="Glycogen Phosphorylase B"/>
    <property type="match status" value="2"/>
</dbReference>